<evidence type="ECO:0008006" key="3">
    <source>
        <dbReference type="Google" id="ProtNLM"/>
    </source>
</evidence>
<name>A0A398B951_9BACI</name>
<dbReference type="AlphaFoldDB" id="A0A398B951"/>
<sequence length="106" mass="11637">MNWKSFLLGAAAGLAAGIITKELLGPSGHASPEKVLADVKEKLKKSGQIYGSWIMMKPETYVKNEVEYEVYNGGITRSTDDKREQFEFVADAKTGTLLELNVRAAD</sequence>
<evidence type="ECO:0000313" key="2">
    <source>
        <dbReference type="Proteomes" id="UP000266016"/>
    </source>
</evidence>
<evidence type="ECO:0000313" key="1">
    <source>
        <dbReference type="EMBL" id="RID86505.1"/>
    </source>
</evidence>
<protein>
    <recommendedName>
        <fullName evidence="3">PepSY domain-containing protein</fullName>
    </recommendedName>
</protein>
<gene>
    <name evidence="1" type="ORF">D1953_09250</name>
</gene>
<reference evidence="1 2" key="1">
    <citation type="submission" date="2018-08" db="EMBL/GenBank/DDBJ databases">
        <title>Bacillus jemisoniae sp. nov., Bacillus chryseoplanitiae sp. nov., Bacillus resnikiae sp. nov., and Bacillus frankliniae sp. nov., isolated from Viking spacecraft and associated surfaces.</title>
        <authorList>
            <person name="Seuylemezian A."/>
            <person name="Vaishampayan P."/>
        </authorList>
    </citation>
    <scope>NUCLEOTIDE SEQUENCE [LARGE SCALE GENOMIC DNA]</scope>
    <source>
        <strain evidence="1 2">MA001</strain>
    </source>
</reference>
<dbReference type="EMBL" id="QWVS01000015">
    <property type="protein sequence ID" value="RID86505.1"/>
    <property type="molecule type" value="Genomic_DNA"/>
</dbReference>
<comment type="caution">
    <text evidence="1">The sequence shown here is derived from an EMBL/GenBank/DDBJ whole genome shotgun (WGS) entry which is preliminary data.</text>
</comment>
<dbReference type="RefSeq" id="WP_119116895.1">
    <property type="nucleotide sequence ID" value="NZ_QWVS01000015.1"/>
</dbReference>
<organism evidence="1 2">
    <name type="scientific">Peribacillus asahii</name>
    <dbReference type="NCBI Taxonomy" id="228899"/>
    <lineage>
        <taxon>Bacteria</taxon>
        <taxon>Bacillati</taxon>
        <taxon>Bacillota</taxon>
        <taxon>Bacilli</taxon>
        <taxon>Bacillales</taxon>
        <taxon>Bacillaceae</taxon>
        <taxon>Peribacillus</taxon>
    </lineage>
</organism>
<dbReference type="Proteomes" id="UP000266016">
    <property type="component" value="Unassembled WGS sequence"/>
</dbReference>
<accession>A0A398B951</accession>
<proteinExistence type="predicted"/>
<keyword evidence="2" id="KW-1185">Reference proteome</keyword>